<dbReference type="EMBL" id="JAZDWU010000011">
    <property type="protein sequence ID" value="KAK9986868.1"/>
    <property type="molecule type" value="Genomic_DNA"/>
</dbReference>
<gene>
    <name evidence="3" type="ORF">SO802_031819</name>
</gene>
<protein>
    <recommendedName>
        <fullName evidence="5">CCHC-type domain-containing protein</fullName>
    </recommendedName>
</protein>
<accession>A0AAW2BNB5</accession>
<dbReference type="Pfam" id="PF14111">
    <property type="entry name" value="DUF4283"/>
    <property type="match status" value="1"/>
</dbReference>
<name>A0AAW2BNB5_9ROSI</name>
<dbReference type="InterPro" id="IPR025836">
    <property type="entry name" value="Zn_knuckle_CX2CX4HX4C"/>
</dbReference>
<dbReference type="AlphaFoldDB" id="A0AAW2BNB5"/>
<feature type="domain" description="DUF4283" evidence="1">
    <location>
        <begin position="35"/>
        <end position="114"/>
    </location>
</feature>
<evidence type="ECO:0000259" key="2">
    <source>
        <dbReference type="Pfam" id="PF14392"/>
    </source>
</evidence>
<evidence type="ECO:0000313" key="4">
    <source>
        <dbReference type="Proteomes" id="UP001459277"/>
    </source>
</evidence>
<feature type="domain" description="Zinc knuckle CX2CX4HX4C" evidence="2">
    <location>
        <begin position="178"/>
        <end position="222"/>
    </location>
</feature>
<keyword evidence="4" id="KW-1185">Reference proteome</keyword>
<dbReference type="Proteomes" id="UP001459277">
    <property type="component" value="Unassembled WGS sequence"/>
</dbReference>
<sequence length="292" mass="33151">MMDSVFIDKLQSITLIEDEGEVIKVGVSQRDRMLEECSLSLLGRFLTTRAFNQAAKGLLLSMWRMGSDLRIVDVGDDLFQFKFTMESQLKWELANGPWSFEDHHLALQRWERGMTATSVRFSSMPMWVQVWGLPFDLLLEEVGRDIGSGLGEVLEVDLKAFLSDQARFIRVRVDLPLDKPLRRGGIVASPEGDKVCTGFKYERLVGLCYQCGRIGYQVKECSAPRDRKQGCLPYGEWLKAGGIVEIMGMQTKQAVARDGGTMMLKPIRVFQQLEVEVDRGLQRSWAVYLKVV</sequence>
<proteinExistence type="predicted"/>
<dbReference type="InterPro" id="IPR025558">
    <property type="entry name" value="DUF4283"/>
</dbReference>
<comment type="caution">
    <text evidence="3">The sequence shown here is derived from an EMBL/GenBank/DDBJ whole genome shotgun (WGS) entry which is preliminary data.</text>
</comment>
<evidence type="ECO:0000259" key="1">
    <source>
        <dbReference type="Pfam" id="PF14111"/>
    </source>
</evidence>
<evidence type="ECO:0008006" key="5">
    <source>
        <dbReference type="Google" id="ProtNLM"/>
    </source>
</evidence>
<dbReference type="PANTHER" id="PTHR31286:SF167">
    <property type="entry name" value="OS09G0268800 PROTEIN"/>
    <property type="match status" value="1"/>
</dbReference>
<evidence type="ECO:0000313" key="3">
    <source>
        <dbReference type="EMBL" id="KAK9986868.1"/>
    </source>
</evidence>
<dbReference type="InterPro" id="IPR040256">
    <property type="entry name" value="At4g02000-like"/>
</dbReference>
<dbReference type="PANTHER" id="PTHR31286">
    <property type="entry name" value="GLYCINE-RICH CELL WALL STRUCTURAL PROTEIN 1.8-LIKE"/>
    <property type="match status" value="1"/>
</dbReference>
<organism evidence="3 4">
    <name type="scientific">Lithocarpus litseifolius</name>
    <dbReference type="NCBI Taxonomy" id="425828"/>
    <lineage>
        <taxon>Eukaryota</taxon>
        <taxon>Viridiplantae</taxon>
        <taxon>Streptophyta</taxon>
        <taxon>Embryophyta</taxon>
        <taxon>Tracheophyta</taxon>
        <taxon>Spermatophyta</taxon>
        <taxon>Magnoliopsida</taxon>
        <taxon>eudicotyledons</taxon>
        <taxon>Gunneridae</taxon>
        <taxon>Pentapetalae</taxon>
        <taxon>rosids</taxon>
        <taxon>fabids</taxon>
        <taxon>Fagales</taxon>
        <taxon>Fagaceae</taxon>
        <taxon>Lithocarpus</taxon>
    </lineage>
</organism>
<reference evidence="3 4" key="1">
    <citation type="submission" date="2024-01" db="EMBL/GenBank/DDBJ databases">
        <title>A telomere-to-telomere, gap-free genome of sweet tea (Lithocarpus litseifolius).</title>
        <authorList>
            <person name="Zhou J."/>
        </authorList>
    </citation>
    <scope>NUCLEOTIDE SEQUENCE [LARGE SCALE GENOMIC DNA]</scope>
    <source>
        <strain evidence="3">Zhou-2022a</strain>
        <tissue evidence="3">Leaf</tissue>
    </source>
</reference>
<dbReference type="Pfam" id="PF14392">
    <property type="entry name" value="zf-CCHC_4"/>
    <property type="match status" value="1"/>
</dbReference>